<proteinExistence type="inferred from homology"/>
<dbReference type="SUPFAM" id="SSF52266">
    <property type="entry name" value="SGNH hydrolase"/>
    <property type="match status" value="1"/>
</dbReference>
<evidence type="ECO:0000256" key="2">
    <source>
        <dbReference type="ARBA" id="ARBA00022729"/>
    </source>
</evidence>
<keyword evidence="3" id="KW-0378">Hydrolase</keyword>
<evidence type="ECO:0000256" key="5">
    <source>
        <dbReference type="SAM" id="SignalP"/>
    </source>
</evidence>
<dbReference type="InterPro" id="IPR036514">
    <property type="entry name" value="SGNH_hydro_sf"/>
</dbReference>
<feature type="chain" id="PRO_5029524923" evidence="5">
    <location>
        <begin position="25"/>
        <end position="398"/>
    </location>
</feature>
<evidence type="ECO:0000256" key="1">
    <source>
        <dbReference type="ARBA" id="ARBA00008668"/>
    </source>
</evidence>
<evidence type="ECO:0000313" key="6">
    <source>
        <dbReference type="EMBL" id="CAA7395915.1"/>
    </source>
</evidence>
<dbReference type="InterPro" id="IPR035669">
    <property type="entry name" value="SGNH_plant_lipase-like"/>
</dbReference>
<dbReference type="CDD" id="cd01837">
    <property type="entry name" value="SGNH_plant_lipase_like"/>
    <property type="match status" value="1"/>
</dbReference>
<reference evidence="6" key="1">
    <citation type="submission" date="2020-02" db="EMBL/GenBank/DDBJ databases">
        <authorList>
            <person name="Scholz U."/>
            <person name="Mascher M."/>
            <person name="Fiebig A."/>
        </authorList>
    </citation>
    <scope>NUCLEOTIDE SEQUENCE</scope>
</reference>
<dbReference type="Gene3D" id="3.40.50.1110">
    <property type="entry name" value="SGNH hydrolase"/>
    <property type="match status" value="1"/>
</dbReference>
<sequence length="398" mass="43191">MAPLSFTPSHAVLFFLLFLSVCSSSPFAVTAAAVPGPARAIRNGSGFSRIYAFGDSFTDIGNTNDSLWPFSFGHAHQLPYGSTFGRPTGRYSDGRLVVDFLAAALSLPSPPPYLHPAGAMNSSAGANFAVAGSTAIDHSFFVRNNLSLDIIQQSLGTQLAWFERLMAERGCGGRRHRRLPAACTAEMESALFWVGEIGVNDNAYIVGSRVSPDQVQELVLDSVTRFLEALLSKGAKYMVVQGHPLSGCLPLTLSLVPAGDHRDDLACSASQNRRSAAFNVLLQSRLDDLRRRHPRAIISYADYAAAHRAVMKNPKAFGFREPFKTCCGSGGGPFNFDLFATCATPAVTTACPDPRRYINWDGAHLTEAMYKVLADMFIRRGYCRPSFSFLLSSKQRGV</sequence>
<dbReference type="InterPro" id="IPR001087">
    <property type="entry name" value="GDSL"/>
</dbReference>
<dbReference type="PANTHER" id="PTHR22835">
    <property type="entry name" value="ZINC FINGER FYVE DOMAIN CONTAINING PROTEIN"/>
    <property type="match status" value="1"/>
</dbReference>
<accession>A0A7I8KG08</accession>
<evidence type="ECO:0000256" key="4">
    <source>
        <dbReference type="ARBA" id="ARBA00023180"/>
    </source>
</evidence>
<evidence type="ECO:0000313" key="7">
    <source>
        <dbReference type="Proteomes" id="UP000663760"/>
    </source>
</evidence>
<comment type="similarity">
    <text evidence="1">Belongs to the 'GDSL' lipolytic enzyme family.</text>
</comment>
<dbReference type="OrthoDB" id="1600564at2759"/>
<dbReference type="Proteomes" id="UP000663760">
    <property type="component" value="Chromosome 5"/>
</dbReference>
<dbReference type="AlphaFoldDB" id="A0A7I8KG08"/>
<keyword evidence="4" id="KW-0325">Glycoprotein</keyword>
<dbReference type="GO" id="GO:0016788">
    <property type="term" value="F:hydrolase activity, acting on ester bonds"/>
    <property type="evidence" value="ECO:0007669"/>
    <property type="project" value="InterPro"/>
</dbReference>
<organism evidence="6 7">
    <name type="scientific">Spirodela intermedia</name>
    <name type="common">Intermediate duckweed</name>
    <dbReference type="NCBI Taxonomy" id="51605"/>
    <lineage>
        <taxon>Eukaryota</taxon>
        <taxon>Viridiplantae</taxon>
        <taxon>Streptophyta</taxon>
        <taxon>Embryophyta</taxon>
        <taxon>Tracheophyta</taxon>
        <taxon>Spermatophyta</taxon>
        <taxon>Magnoliopsida</taxon>
        <taxon>Liliopsida</taxon>
        <taxon>Araceae</taxon>
        <taxon>Lemnoideae</taxon>
        <taxon>Spirodela</taxon>
    </lineage>
</organism>
<evidence type="ECO:0000256" key="3">
    <source>
        <dbReference type="ARBA" id="ARBA00022801"/>
    </source>
</evidence>
<name>A0A7I8KG08_SPIIN</name>
<dbReference type="PANTHER" id="PTHR22835:SF557">
    <property type="entry name" value="LIPASE_HYDROLASE FAMILY PROTEIN, PUTATIVE, EXPRESSED-RELATED"/>
    <property type="match status" value="1"/>
</dbReference>
<keyword evidence="2 5" id="KW-0732">Signal</keyword>
<feature type="signal peptide" evidence="5">
    <location>
        <begin position="1"/>
        <end position="24"/>
    </location>
</feature>
<dbReference type="EMBL" id="LR746268">
    <property type="protein sequence ID" value="CAA7395915.1"/>
    <property type="molecule type" value="Genomic_DNA"/>
</dbReference>
<gene>
    <name evidence="6" type="ORF">SI8410_05006578</name>
</gene>
<dbReference type="Pfam" id="PF00657">
    <property type="entry name" value="Lipase_GDSL"/>
    <property type="match status" value="1"/>
</dbReference>
<protein>
    <submittedName>
        <fullName evidence="6">Uncharacterized protein</fullName>
    </submittedName>
</protein>
<keyword evidence="7" id="KW-1185">Reference proteome</keyword>